<feature type="domain" description="Putative plant transposon protein" evidence="1">
    <location>
        <begin position="116"/>
        <end position="214"/>
    </location>
</feature>
<comment type="caution">
    <text evidence="2">The sequence shown here is derived from an EMBL/GenBank/DDBJ whole genome shotgun (WGS) entry which is preliminary data.</text>
</comment>
<dbReference type="AlphaFoldDB" id="A0AAV7FUW2"/>
<dbReference type="Proteomes" id="UP000775213">
    <property type="component" value="Unassembled WGS sequence"/>
</dbReference>
<dbReference type="Pfam" id="PF20167">
    <property type="entry name" value="Transposase_32"/>
    <property type="match status" value="1"/>
</dbReference>
<dbReference type="InterPro" id="IPR046796">
    <property type="entry name" value="Transposase_32_dom"/>
</dbReference>
<organism evidence="2 3">
    <name type="scientific">Dendrobium chrysotoxum</name>
    <name type="common">Orchid</name>
    <dbReference type="NCBI Taxonomy" id="161865"/>
    <lineage>
        <taxon>Eukaryota</taxon>
        <taxon>Viridiplantae</taxon>
        <taxon>Streptophyta</taxon>
        <taxon>Embryophyta</taxon>
        <taxon>Tracheophyta</taxon>
        <taxon>Spermatophyta</taxon>
        <taxon>Magnoliopsida</taxon>
        <taxon>Liliopsida</taxon>
        <taxon>Asparagales</taxon>
        <taxon>Orchidaceae</taxon>
        <taxon>Epidendroideae</taxon>
        <taxon>Malaxideae</taxon>
        <taxon>Dendrobiinae</taxon>
        <taxon>Dendrobium</taxon>
    </lineage>
</organism>
<dbReference type="EMBL" id="JAGFBR010000016">
    <property type="protein sequence ID" value="KAH0453419.1"/>
    <property type="molecule type" value="Genomic_DNA"/>
</dbReference>
<evidence type="ECO:0000259" key="1">
    <source>
        <dbReference type="Pfam" id="PF20167"/>
    </source>
</evidence>
<accession>A0AAV7FUW2</accession>
<evidence type="ECO:0000313" key="2">
    <source>
        <dbReference type="EMBL" id="KAH0453419.1"/>
    </source>
</evidence>
<protein>
    <recommendedName>
        <fullName evidence="1">Putative plant transposon protein domain-containing protein</fullName>
    </recommendedName>
</protein>
<name>A0AAV7FUW2_DENCH</name>
<keyword evidence="3" id="KW-1185">Reference proteome</keyword>
<proteinExistence type="predicted"/>
<gene>
    <name evidence="2" type="ORF">IEQ34_017743</name>
</gene>
<reference evidence="2 3" key="1">
    <citation type="journal article" date="2021" name="Hortic Res">
        <title>Chromosome-scale assembly of the Dendrobium chrysotoxum genome enhances the understanding of orchid evolution.</title>
        <authorList>
            <person name="Zhang Y."/>
            <person name="Zhang G.Q."/>
            <person name="Zhang D."/>
            <person name="Liu X.D."/>
            <person name="Xu X.Y."/>
            <person name="Sun W.H."/>
            <person name="Yu X."/>
            <person name="Zhu X."/>
            <person name="Wang Z.W."/>
            <person name="Zhao X."/>
            <person name="Zhong W.Y."/>
            <person name="Chen H."/>
            <person name="Yin W.L."/>
            <person name="Huang T."/>
            <person name="Niu S.C."/>
            <person name="Liu Z.J."/>
        </authorList>
    </citation>
    <scope>NUCLEOTIDE SEQUENCE [LARGE SCALE GENOMIC DNA]</scope>
    <source>
        <strain evidence="2">Lindl</strain>
    </source>
</reference>
<sequence>MAIVNIVREFIFNEKEASNFKCYVRGRWVPFDSSTINRVLKLRDIEFDEYFPFSHVPFDSQEIMDLLYGSNSGVSKNITNVTKDRALLNFAIQKVYTINTEKLILSSLIYIVRGSTSVARWKTREEKIINFSASYMNQTSKAWYYFISAYILPSKNISEVTKDRALLNFTIQKGHTISIGRLIMSSLTYIMRGSTSEGLGDPSLVYALYTVVGVRGDQNEE</sequence>
<evidence type="ECO:0000313" key="3">
    <source>
        <dbReference type="Proteomes" id="UP000775213"/>
    </source>
</evidence>